<dbReference type="PANTHER" id="PTHR32468:SF17">
    <property type="entry name" value="CATION_H(+) ANTIPORTER 4"/>
    <property type="match status" value="1"/>
</dbReference>
<dbReference type="InterPro" id="IPR057290">
    <property type="entry name" value="CHX17_C"/>
</dbReference>
<dbReference type="Proteomes" id="UP000006729">
    <property type="component" value="Chromosome 18"/>
</dbReference>
<evidence type="ECO:0000256" key="9">
    <source>
        <dbReference type="ARBA" id="ARBA00038341"/>
    </source>
</evidence>
<dbReference type="GO" id="GO:0012505">
    <property type="term" value="C:endomembrane system"/>
    <property type="evidence" value="ECO:0000318"/>
    <property type="project" value="GO_Central"/>
</dbReference>
<keyword evidence="4 10" id="KW-0812">Transmembrane</keyword>
<keyword evidence="15" id="KW-1185">Reference proteome</keyword>
<feature type="transmembrane region" description="Helical" evidence="10">
    <location>
        <begin position="462"/>
        <end position="480"/>
    </location>
</feature>
<dbReference type="GO" id="GO:1902600">
    <property type="term" value="P:proton transmembrane transport"/>
    <property type="evidence" value="ECO:0007669"/>
    <property type="project" value="InterPro"/>
</dbReference>
<dbReference type="Pfam" id="PF23259">
    <property type="entry name" value="CHX17_C"/>
    <property type="match status" value="1"/>
</dbReference>
<feature type="domain" description="Cation/H(+) antiporter central" evidence="12">
    <location>
        <begin position="573"/>
        <end position="662"/>
    </location>
</feature>
<evidence type="ECO:0000259" key="13">
    <source>
        <dbReference type="Pfam" id="PF23259"/>
    </source>
</evidence>
<feature type="domain" description="Cation/H(+) antiporter C-terminal" evidence="13">
    <location>
        <begin position="678"/>
        <end position="816"/>
    </location>
</feature>
<evidence type="ECO:0000259" key="11">
    <source>
        <dbReference type="Pfam" id="PF00999"/>
    </source>
</evidence>
<feature type="transmembrane region" description="Helical" evidence="10">
    <location>
        <begin position="431"/>
        <end position="450"/>
    </location>
</feature>
<feature type="transmembrane region" description="Helical" evidence="10">
    <location>
        <begin position="286"/>
        <end position="307"/>
    </location>
</feature>
<keyword evidence="3" id="KW-0633">Potassium transport</keyword>
<evidence type="ECO:0000256" key="5">
    <source>
        <dbReference type="ARBA" id="ARBA00022958"/>
    </source>
</evidence>
<dbReference type="Pfam" id="PF00999">
    <property type="entry name" value="Na_H_Exchanger"/>
    <property type="match status" value="1"/>
</dbReference>
<feature type="transmembrane region" description="Helical" evidence="10">
    <location>
        <begin position="7"/>
        <end position="27"/>
    </location>
</feature>
<dbReference type="InterPro" id="IPR006153">
    <property type="entry name" value="Cation/H_exchanger_TM"/>
</dbReference>
<dbReference type="InterPro" id="IPR057291">
    <property type="entry name" value="CHX17_2nd"/>
</dbReference>
<dbReference type="EMBL" id="CM009307">
    <property type="protein sequence ID" value="PNS93630.1"/>
    <property type="molecule type" value="Genomic_DNA"/>
</dbReference>
<comment type="similarity">
    <text evidence="9">Belongs to the monovalent cation:proton antiporter 2 (CPA2) transporter (TC 2.A.37) family. CHX (TC 2.A.37.4) subfamily.</text>
</comment>
<feature type="domain" description="Cation/H+ exchanger transmembrane" evidence="11">
    <location>
        <begin position="109"/>
        <end position="480"/>
    </location>
</feature>
<organism evidence="14 15">
    <name type="scientific">Populus trichocarpa</name>
    <name type="common">Western balsam poplar</name>
    <name type="synonym">Populus balsamifera subsp. trichocarpa</name>
    <dbReference type="NCBI Taxonomy" id="3694"/>
    <lineage>
        <taxon>Eukaryota</taxon>
        <taxon>Viridiplantae</taxon>
        <taxon>Streptophyta</taxon>
        <taxon>Embryophyta</taxon>
        <taxon>Tracheophyta</taxon>
        <taxon>Spermatophyta</taxon>
        <taxon>Magnoliopsida</taxon>
        <taxon>eudicotyledons</taxon>
        <taxon>Gunneridae</taxon>
        <taxon>Pentapetalae</taxon>
        <taxon>rosids</taxon>
        <taxon>fabids</taxon>
        <taxon>Malpighiales</taxon>
        <taxon>Salicaceae</taxon>
        <taxon>Saliceae</taxon>
        <taxon>Populus</taxon>
    </lineage>
</organism>
<name>A0A2K1WYN9_POPTR</name>
<feature type="transmembrane region" description="Helical" evidence="10">
    <location>
        <begin position="319"/>
        <end position="346"/>
    </location>
</feature>
<dbReference type="InterPro" id="IPR050794">
    <property type="entry name" value="CPA2_transporter"/>
</dbReference>
<feature type="transmembrane region" description="Helical" evidence="10">
    <location>
        <begin position="250"/>
        <end position="274"/>
    </location>
</feature>
<dbReference type="PANTHER" id="PTHR32468">
    <property type="entry name" value="CATION/H + ANTIPORTER"/>
    <property type="match status" value="1"/>
</dbReference>
<sequence>MVRPSRLSLYLECACACVFSWFAGLSIRKCCPLFWCGSKRSACGNMDPLKLSNVIVNSTGEFHESVTCFTLPPKVNSPGLEEYLVNSKFEPLSYTLPNLEVLMAVVFGITQVLNFAFRRIGLPSLISQILAGLIFNPAVLPHSVSKVLFSRAGVENLVTVATMGYQLFMFQSGVKMDMEMLRNVEGKVLLLGVSCVLLPLLLGLATLTVMTKKEYLMNFFIATVYSMSSFPVIVSLLHELKLLNSQLGRLGLSTALVSDLVGLLLLIVSSLLRAADHELNETGDGVIGMLVFILTVALILRPALNLLARKMCDSLKELYVYFIISLFLGSVLLSHINGLAVFYGPFIVGLAVPSGPPLGSSVLEKFEAITGYILAIFVTSCGMRVDFANTKFDEIKLSIAAVALTVITSAKFLVCYVSHSFFWESPTKNGAAFALIMCAKGVVELALYSFLDDAQAIMDDAFIFMVGTVIVFGSVVPILVRRLYNPEKRYVGCLKRNLIESRQNSELQIISCIHAPGDVNAVINLLDASCGGDSPTAVTVLHHIKLVGQSTPLFISHRKGRVIVCDYLHSMNVIRLFNEFEQNSRGSLSVNAVTAVSLLKFMYDDIFSLAVEKLASLIILPFHIRWWKQDGSIQSEDQSLRELNNRVLEKAPCSVGILVDRCSNRRLVYKEDAPAVINVAMIFLGGDDDREALTFAIRMAQDTRVKLCVAHLLPANLNELEAKQDNVALKGVKEKDHITFGEEVVDGAATTVSLIRSMVPEYELIIVGRRDNLDGITPQTSGLRQWCEYPELGLIGDLIISDDNKADCSLFVVQQAREQVEEQQQQMP</sequence>
<feature type="transmembrane region" description="Helical" evidence="10">
    <location>
        <begin position="188"/>
        <end position="209"/>
    </location>
</feature>
<evidence type="ECO:0000256" key="1">
    <source>
        <dbReference type="ARBA" id="ARBA00004141"/>
    </source>
</evidence>
<dbReference type="AlphaFoldDB" id="A0A2K1WYN9"/>
<evidence type="ECO:0000256" key="8">
    <source>
        <dbReference type="ARBA" id="ARBA00023136"/>
    </source>
</evidence>
<dbReference type="GO" id="GO:0006813">
    <property type="term" value="P:potassium ion transport"/>
    <property type="evidence" value="ECO:0007669"/>
    <property type="project" value="UniProtKB-KW"/>
</dbReference>
<accession>A0A2K1WYN9</accession>
<evidence type="ECO:0000313" key="15">
    <source>
        <dbReference type="Proteomes" id="UP000006729"/>
    </source>
</evidence>
<dbReference type="GO" id="GO:0015297">
    <property type="term" value="F:antiporter activity"/>
    <property type="evidence" value="ECO:0007669"/>
    <property type="project" value="InterPro"/>
</dbReference>
<comment type="subcellular location">
    <subcellularLocation>
        <location evidence="1">Membrane</location>
        <topology evidence="1">Multi-pass membrane protein</topology>
    </subcellularLocation>
</comment>
<dbReference type="Pfam" id="PF23256">
    <property type="entry name" value="CHX17_2nd"/>
    <property type="match status" value="1"/>
</dbReference>
<keyword evidence="2" id="KW-0813">Transport</keyword>
<dbReference type="Gene3D" id="1.20.1530.20">
    <property type="match status" value="1"/>
</dbReference>
<dbReference type="GO" id="GO:0098662">
    <property type="term" value="P:inorganic cation transmembrane transport"/>
    <property type="evidence" value="ECO:0000318"/>
    <property type="project" value="GO_Central"/>
</dbReference>
<evidence type="ECO:0000256" key="7">
    <source>
        <dbReference type="ARBA" id="ARBA00023065"/>
    </source>
</evidence>
<evidence type="ECO:0000259" key="12">
    <source>
        <dbReference type="Pfam" id="PF23256"/>
    </source>
</evidence>
<evidence type="ECO:0000313" key="14">
    <source>
        <dbReference type="EMBL" id="PNS93630.1"/>
    </source>
</evidence>
<feature type="transmembrane region" description="Helical" evidence="10">
    <location>
        <begin position="99"/>
        <end position="117"/>
    </location>
</feature>
<dbReference type="GO" id="GO:0016020">
    <property type="term" value="C:membrane"/>
    <property type="evidence" value="ECO:0007669"/>
    <property type="project" value="UniProtKB-SubCell"/>
</dbReference>
<evidence type="ECO:0000256" key="6">
    <source>
        <dbReference type="ARBA" id="ARBA00022989"/>
    </source>
</evidence>
<dbReference type="GO" id="GO:0006885">
    <property type="term" value="P:regulation of pH"/>
    <property type="evidence" value="ECO:0000318"/>
    <property type="project" value="GO_Central"/>
</dbReference>
<evidence type="ECO:0000256" key="2">
    <source>
        <dbReference type="ARBA" id="ARBA00022448"/>
    </source>
</evidence>
<feature type="transmembrane region" description="Helical" evidence="10">
    <location>
        <begin position="215"/>
        <end position="238"/>
    </location>
</feature>
<proteinExistence type="inferred from homology"/>
<feature type="transmembrane region" description="Helical" evidence="10">
    <location>
        <begin position="397"/>
        <end position="419"/>
    </location>
</feature>
<keyword evidence="6 10" id="KW-1133">Transmembrane helix</keyword>
<dbReference type="InterPro" id="IPR038770">
    <property type="entry name" value="Na+/solute_symporter_sf"/>
</dbReference>
<evidence type="ECO:0000256" key="10">
    <source>
        <dbReference type="SAM" id="Phobius"/>
    </source>
</evidence>
<keyword evidence="7" id="KW-0406">Ion transport</keyword>
<keyword evidence="8 10" id="KW-0472">Membrane</keyword>
<gene>
    <name evidence="14" type="ORF">POPTR_018G098600</name>
</gene>
<evidence type="ECO:0000256" key="3">
    <source>
        <dbReference type="ARBA" id="ARBA00022538"/>
    </source>
</evidence>
<evidence type="ECO:0000256" key="4">
    <source>
        <dbReference type="ARBA" id="ARBA00022692"/>
    </source>
</evidence>
<protein>
    <submittedName>
        <fullName evidence="14">Uncharacterized protein</fullName>
    </submittedName>
</protein>
<reference evidence="14 15" key="1">
    <citation type="journal article" date="2006" name="Science">
        <title>The genome of black cottonwood, Populus trichocarpa (Torr. &amp; Gray).</title>
        <authorList>
            <person name="Tuskan G.A."/>
            <person name="Difazio S."/>
            <person name="Jansson S."/>
            <person name="Bohlmann J."/>
            <person name="Grigoriev I."/>
            <person name="Hellsten U."/>
            <person name="Putnam N."/>
            <person name="Ralph S."/>
            <person name="Rombauts S."/>
            <person name="Salamov A."/>
            <person name="Schein J."/>
            <person name="Sterck L."/>
            <person name="Aerts A."/>
            <person name="Bhalerao R.R."/>
            <person name="Bhalerao R.P."/>
            <person name="Blaudez D."/>
            <person name="Boerjan W."/>
            <person name="Brun A."/>
            <person name="Brunner A."/>
            <person name="Busov V."/>
            <person name="Campbell M."/>
            <person name="Carlson J."/>
            <person name="Chalot M."/>
            <person name="Chapman J."/>
            <person name="Chen G.L."/>
            <person name="Cooper D."/>
            <person name="Coutinho P.M."/>
            <person name="Couturier J."/>
            <person name="Covert S."/>
            <person name="Cronk Q."/>
            <person name="Cunningham R."/>
            <person name="Davis J."/>
            <person name="Degroeve S."/>
            <person name="Dejardin A."/>
            <person name="Depamphilis C."/>
            <person name="Detter J."/>
            <person name="Dirks B."/>
            <person name="Dubchak I."/>
            <person name="Duplessis S."/>
            <person name="Ehlting J."/>
            <person name="Ellis B."/>
            <person name="Gendler K."/>
            <person name="Goodstein D."/>
            <person name="Gribskov M."/>
            <person name="Grimwood J."/>
            <person name="Groover A."/>
            <person name="Gunter L."/>
            <person name="Hamberger B."/>
            <person name="Heinze B."/>
            <person name="Helariutta Y."/>
            <person name="Henrissat B."/>
            <person name="Holligan D."/>
            <person name="Holt R."/>
            <person name="Huang W."/>
            <person name="Islam-Faridi N."/>
            <person name="Jones S."/>
            <person name="Jones-Rhoades M."/>
            <person name="Jorgensen R."/>
            <person name="Joshi C."/>
            <person name="Kangasjarvi J."/>
            <person name="Karlsson J."/>
            <person name="Kelleher C."/>
            <person name="Kirkpatrick R."/>
            <person name="Kirst M."/>
            <person name="Kohler A."/>
            <person name="Kalluri U."/>
            <person name="Larimer F."/>
            <person name="Leebens-Mack J."/>
            <person name="Leple J.C."/>
            <person name="Locascio P."/>
            <person name="Lou Y."/>
            <person name="Lucas S."/>
            <person name="Martin F."/>
            <person name="Montanini B."/>
            <person name="Napoli C."/>
            <person name="Nelson D.R."/>
            <person name="Nelson C."/>
            <person name="Nieminen K."/>
            <person name="Nilsson O."/>
            <person name="Pereda V."/>
            <person name="Peter G."/>
            <person name="Philippe R."/>
            <person name="Pilate G."/>
            <person name="Poliakov A."/>
            <person name="Razumovskaya J."/>
            <person name="Richardson P."/>
            <person name="Rinaldi C."/>
            <person name="Ritland K."/>
            <person name="Rouze P."/>
            <person name="Ryaboy D."/>
            <person name="Schmutz J."/>
            <person name="Schrader J."/>
            <person name="Segerman B."/>
            <person name="Shin H."/>
            <person name="Siddiqui A."/>
            <person name="Sterky F."/>
            <person name="Terry A."/>
            <person name="Tsai C.J."/>
            <person name="Uberbacher E."/>
            <person name="Unneberg P."/>
            <person name="Vahala J."/>
            <person name="Wall K."/>
            <person name="Wessler S."/>
            <person name="Yang G."/>
            <person name="Yin T."/>
            <person name="Douglas C."/>
            <person name="Marra M."/>
            <person name="Sandberg G."/>
            <person name="Van de Peer Y."/>
            <person name="Rokhsar D."/>
        </authorList>
    </citation>
    <scope>NUCLEOTIDE SEQUENCE [LARGE SCALE GENOMIC DNA]</scope>
    <source>
        <strain evidence="15">cv. Nisqually</strain>
    </source>
</reference>
<dbReference type="InParanoid" id="A0A2K1WYN9"/>
<keyword evidence="5" id="KW-0630">Potassium</keyword>